<accession>A0AA45C979</accession>
<keyword evidence="2" id="KW-1185">Reference proteome</keyword>
<organism evidence="1 2">
    <name type="scientific">Oceanotoga teriensis</name>
    <dbReference type="NCBI Taxonomy" id="515440"/>
    <lineage>
        <taxon>Bacteria</taxon>
        <taxon>Thermotogati</taxon>
        <taxon>Thermotogota</taxon>
        <taxon>Thermotogae</taxon>
        <taxon>Petrotogales</taxon>
        <taxon>Petrotogaceae</taxon>
        <taxon>Oceanotoga</taxon>
    </lineage>
</organism>
<evidence type="ECO:0000313" key="1">
    <source>
        <dbReference type="EMBL" id="PWJ96575.1"/>
    </source>
</evidence>
<reference evidence="1 2" key="1">
    <citation type="submission" date="2018-05" db="EMBL/GenBank/DDBJ databases">
        <title>Genomic Encyclopedia of Type Strains, Phase IV (KMG-IV): sequencing the most valuable type-strain genomes for metagenomic binning, comparative biology and taxonomic classification.</title>
        <authorList>
            <person name="Goeker M."/>
        </authorList>
    </citation>
    <scope>NUCLEOTIDE SEQUENCE [LARGE SCALE GENOMIC DNA]</scope>
    <source>
        <strain evidence="1 2">DSM 24906</strain>
    </source>
</reference>
<dbReference type="EMBL" id="QGGI01000001">
    <property type="protein sequence ID" value="PWJ96575.1"/>
    <property type="molecule type" value="Genomic_DNA"/>
</dbReference>
<sequence length="73" mass="8400">MKDVKNKILNGQFKDLYDEYKKDEELKSKVNEFKAGYYTYRRNDCGECLQCLGGLVCADTLCECMGGDICSFF</sequence>
<protein>
    <submittedName>
        <fullName evidence="1">Uncharacterized protein</fullName>
    </submittedName>
</protein>
<dbReference type="RefSeq" id="WP_109603565.1">
    <property type="nucleotide sequence ID" value="NZ_JAMHJO010000010.1"/>
</dbReference>
<evidence type="ECO:0000313" key="2">
    <source>
        <dbReference type="Proteomes" id="UP000245921"/>
    </source>
</evidence>
<gene>
    <name evidence="1" type="ORF">C7380_101148</name>
</gene>
<dbReference type="Proteomes" id="UP000245921">
    <property type="component" value="Unassembled WGS sequence"/>
</dbReference>
<dbReference type="AlphaFoldDB" id="A0AA45C979"/>
<comment type="caution">
    <text evidence="1">The sequence shown here is derived from an EMBL/GenBank/DDBJ whole genome shotgun (WGS) entry which is preliminary data.</text>
</comment>
<proteinExistence type="predicted"/>
<name>A0AA45C979_9BACT</name>